<protein>
    <submittedName>
        <fullName evidence="3">Uncharacterized protein isoform X1</fullName>
    </submittedName>
</protein>
<sequence>MDPRRRDHLRAKFSRRVYFAFVIFLAIGLLQWVLISILPAAREIFKDFGKWCSIAFCLAALLFGVFIFRSNIRSHDIGKWVIAAAIVELYVFSMYVLAARTWLPDLLVYFFICILAMVVALVIGCNLSYSMDMTENIAPIFIATYILVSTSLYPLLLHLFVVNAAPYGFAAFDIILTVVMLLLAMLHAQTIRGDRFIKMSTDDCLLAALLLFHEFLAIYAMTFFWQINYHFFTPKDFFWRSTSTSTASMSTTRKHHGGGPPVSGLFMTMDTITSMARLLLLDFDCFDSASFPLNQVSCELPIKNFIPIYTTSQMPFLWL</sequence>
<reference evidence="3" key="1">
    <citation type="submission" date="2025-08" db="UniProtKB">
        <authorList>
            <consortium name="RefSeq"/>
        </authorList>
    </citation>
    <scope>IDENTIFICATION</scope>
    <source>
        <strain evidence="3">14028-0561.14</strain>
        <tissue evidence="3">Whole fly</tissue>
    </source>
</reference>
<accession>A0A6P4JEY5</accession>
<feature type="transmembrane region" description="Helical" evidence="1">
    <location>
        <begin position="206"/>
        <end position="225"/>
    </location>
</feature>
<feature type="transmembrane region" description="Helical" evidence="1">
    <location>
        <begin position="167"/>
        <end position="186"/>
    </location>
</feature>
<dbReference type="OrthoDB" id="7967828at2759"/>
<dbReference type="GeneID" id="108082975"/>
<dbReference type="AlphaFoldDB" id="A0A6P4JEY5"/>
<keyword evidence="1" id="KW-1133">Transmembrane helix</keyword>
<feature type="transmembrane region" description="Helical" evidence="1">
    <location>
        <begin position="106"/>
        <end position="125"/>
    </location>
</feature>
<feature type="transmembrane region" description="Helical" evidence="1">
    <location>
        <begin position="80"/>
        <end position="100"/>
    </location>
</feature>
<feature type="transmembrane region" description="Helical" evidence="1">
    <location>
        <begin position="137"/>
        <end position="161"/>
    </location>
</feature>
<organism evidence="2 3">
    <name type="scientific">Drosophila kikkawai</name>
    <name type="common">Fruit fly</name>
    <dbReference type="NCBI Taxonomy" id="30033"/>
    <lineage>
        <taxon>Eukaryota</taxon>
        <taxon>Metazoa</taxon>
        <taxon>Ecdysozoa</taxon>
        <taxon>Arthropoda</taxon>
        <taxon>Hexapoda</taxon>
        <taxon>Insecta</taxon>
        <taxon>Pterygota</taxon>
        <taxon>Neoptera</taxon>
        <taxon>Endopterygota</taxon>
        <taxon>Diptera</taxon>
        <taxon>Brachycera</taxon>
        <taxon>Muscomorpha</taxon>
        <taxon>Ephydroidea</taxon>
        <taxon>Drosophilidae</taxon>
        <taxon>Drosophila</taxon>
        <taxon>Sophophora</taxon>
    </lineage>
</organism>
<gene>
    <name evidence="3" type="primary">LOC108082975</name>
</gene>
<evidence type="ECO:0000313" key="2">
    <source>
        <dbReference type="Proteomes" id="UP001652661"/>
    </source>
</evidence>
<feature type="transmembrane region" description="Helical" evidence="1">
    <location>
        <begin position="21"/>
        <end position="42"/>
    </location>
</feature>
<name>A0A6P4JEY5_DROKI</name>
<dbReference type="RefSeq" id="XP_017034086.3">
    <property type="nucleotide sequence ID" value="XM_017178597.3"/>
</dbReference>
<evidence type="ECO:0000256" key="1">
    <source>
        <dbReference type="SAM" id="Phobius"/>
    </source>
</evidence>
<keyword evidence="1" id="KW-0472">Membrane</keyword>
<dbReference type="Proteomes" id="UP001652661">
    <property type="component" value="Chromosome 3L"/>
</dbReference>
<evidence type="ECO:0000313" key="3">
    <source>
        <dbReference type="RefSeq" id="XP_017034086.3"/>
    </source>
</evidence>
<proteinExistence type="predicted"/>
<keyword evidence="1" id="KW-0812">Transmembrane</keyword>
<feature type="transmembrane region" description="Helical" evidence="1">
    <location>
        <begin position="48"/>
        <end position="68"/>
    </location>
</feature>
<keyword evidence="2" id="KW-1185">Reference proteome</keyword>